<comment type="similarity">
    <text evidence="1 2">Belongs to the phD/YefM antitoxin family.</text>
</comment>
<name>A0ABR8FL88_9NOST</name>
<comment type="caution">
    <text evidence="3">The sequence shown here is derived from an EMBL/GenBank/DDBJ whole genome shotgun (WGS) entry which is preliminary data.</text>
</comment>
<dbReference type="NCBIfam" id="TIGR01552">
    <property type="entry name" value="phd_fam"/>
    <property type="match status" value="1"/>
</dbReference>
<dbReference type="Proteomes" id="UP000640531">
    <property type="component" value="Unassembled WGS sequence"/>
</dbReference>
<evidence type="ECO:0000313" key="3">
    <source>
        <dbReference type="EMBL" id="MBD2569456.1"/>
    </source>
</evidence>
<gene>
    <name evidence="3" type="ORF">H6G59_16430</name>
</gene>
<dbReference type="RefSeq" id="WP_190716279.1">
    <property type="nucleotide sequence ID" value="NZ_JACJST010000015.1"/>
</dbReference>
<keyword evidence="4" id="KW-1185">Reference proteome</keyword>
<dbReference type="Gene3D" id="3.40.1620.10">
    <property type="entry name" value="YefM-like domain"/>
    <property type="match status" value="1"/>
</dbReference>
<accession>A0ABR8FL88</accession>
<evidence type="ECO:0000313" key="4">
    <source>
        <dbReference type="Proteomes" id="UP000640531"/>
    </source>
</evidence>
<dbReference type="SUPFAM" id="SSF143120">
    <property type="entry name" value="YefM-like"/>
    <property type="match status" value="1"/>
</dbReference>
<evidence type="ECO:0000256" key="1">
    <source>
        <dbReference type="ARBA" id="ARBA00009981"/>
    </source>
</evidence>
<dbReference type="InterPro" id="IPR036165">
    <property type="entry name" value="YefM-like_sf"/>
</dbReference>
<sequence length="83" mass="9644">MIYLSATEAKQNFTEFLDKAQKEPITIQRQDQDSVVVLSVLEYQRLTKLLKNEFQEFCDQVGKNAEVKGMTEEKLKEILDSDD</sequence>
<proteinExistence type="inferred from homology"/>
<comment type="function">
    <text evidence="2">Antitoxin component of a type II toxin-antitoxin (TA) system.</text>
</comment>
<dbReference type="EMBL" id="JACJST010000015">
    <property type="protein sequence ID" value="MBD2569456.1"/>
    <property type="molecule type" value="Genomic_DNA"/>
</dbReference>
<protein>
    <recommendedName>
        <fullName evidence="2">Antitoxin</fullName>
    </recommendedName>
</protein>
<dbReference type="Pfam" id="PF02604">
    <property type="entry name" value="PhdYeFM_antitox"/>
    <property type="match status" value="1"/>
</dbReference>
<dbReference type="InterPro" id="IPR006442">
    <property type="entry name" value="Antitoxin_Phd/YefM"/>
</dbReference>
<evidence type="ECO:0000256" key="2">
    <source>
        <dbReference type="RuleBase" id="RU362080"/>
    </source>
</evidence>
<organism evidence="3 4">
    <name type="scientific">Anabaena lutea FACHB-196</name>
    <dbReference type="NCBI Taxonomy" id="2692881"/>
    <lineage>
        <taxon>Bacteria</taxon>
        <taxon>Bacillati</taxon>
        <taxon>Cyanobacteriota</taxon>
        <taxon>Cyanophyceae</taxon>
        <taxon>Nostocales</taxon>
        <taxon>Nostocaceae</taxon>
        <taxon>Anabaena</taxon>
    </lineage>
</organism>
<reference evidence="3 4" key="1">
    <citation type="journal article" date="2020" name="ISME J.">
        <title>Comparative genomics reveals insights into cyanobacterial evolution and habitat adaptation.</title>
        <authorList>
            <person name="Chen M.Y."/>
            <person name="Teng W.K."/>
            <person name="Zhao L."/>
            <person name="Hu C.X."/>
            <person name="Zhou Y.K."/>
            <person name="Han B.P."/>
            <person name="Song L.R."/>
            <person name="Shu W.S."/>
        </authorList>
    </citation>
    <scope>NUCLEOTIDE SEQUENCE [LARGE SCALE GENOMIC DNA]</scope>
    <source>
        <strain evidence="3 4">FACHB-196</strain>
    </source>
</reference>